<dbReference type="InterPro" id="IPR013087">
    <property type="entry name" value="Znf_C2H2_type"/>
</dbReference>
<dbReference type="InterPro" id="IPR034732">
    <property type="entry name" value="EPHD"/>
</dbReference>
<evidence type="ECO:0000256" key="6">
    <source>
        <dbReference type="ARBA" id="ARBA00023117"/>
    </source>
</evidence>
<feature type="region of interest" description="Disordered" evidence="10">
    <location>
        <begin position="861"/>
        <end position="884"/>
    </location>
</feature>
<dbReference type="InterPro" id="IPR036427">
    <property type="entry name" value="Bromodomain-like_sf"/>
</dbReference>
<accession>A0A084VWZ8</accession>
<dbReference type="InterPro" id="IPR036236">
    <property type="entry name" value="Znf_C2H2_sf"/>
</dbReference>
<dbReference type="SUPFAM" id="SSF47370">
    <property type="entry name" value="Bromodomain"/>
    <property type="match status" value="1"/>
</dbReference>
<dbReference type="OMA" id="PDYMDIV"/>
<dbReference type="PROSITE" id="PS00028">
    <property type="entry name" value="ZINC_FINGER_C2H2_1"/>
    <property type="match status" value="1"/>
</dbReference>
<keyword evidence="3" id="KW-0677">Repeat</keyword>
<dbReference type="InterPro" id="IPR019786">
    <property type="entry name" value="Zinc_finger_PHD-type_CS"/>
</dbReference>
<proteinExistence type="predicted"/>
<dbReference type="FunFam" id="3.30.40.10:FF:000008">
    <property type="entry name" value="Bromodomain containing 1, isoform CRA_a"/>
    <property type="match status" value="1"/>
</dbReference>
<dbReference type="InterPro" id="IPR019787">
    <property type="entry name" value="Znf_PHD-finger"/>
</dbReference>
<evidence type="ECO:0000256" key="4">
    <source>
        <dbReference type="ARBA" id="ARBA00022771"/>
    </source>
</evidence>
<dbReference type="GO" id="GO:0005634">
    <property type="term" value="C:nucleus"/>
    <property type="evidence" value="ECO:0007669"/>
    <property type="project" value="UniProtKB-SubCell"/>
</dbReference>
<dbReference type="SMART" id="SM00249">
    <property type="entry name" value="PHD"/>
    <property type="match status" value="2"/>
</dbReference>
<evidence type="ECO:0000259" key="12">
    <source>
        <dbReference type="PROSITE" id="PS50016"/>
    </source>
</evidence>
<dbReference type="VEuPathDB" id="VectorBase:ASIC010198"/>
<feature type="compositionally biased region" description="Low complexity" evidence="10">
    <location>
        <begin position="997"/>
        <end position="1022"/>
    </location>
</feature>
<dbReference type="PANTHER" id="PTHR13793:SF107">
    <property type="entry name" value="BROMODOMAIN-CONTAINING PROTEIN HOMOLOG"/>
    <property type="match status" value="1"/>
</dbReference>
<dbReference type="PROSITE" id="PS50157">
    <property type="entry name" value="ZINC_FINGER_C2H2_2"/>
    <property type="match status" value="1"/>
</dbReference>
<dbReference type="FunFam" id="2.30.30.140:FF:000008">
    <property type="entry name" value="Bromodomain containing 1, isoform CRA_b"/>
    <property type="match status" value="1"/>
</dbReference>
<dbReference type="PROSITE" id="PS50812">
    <property type="entry name" value="PWWP"/>
    <property type="match status" value="1"/>
</dbReference>
<keyword evidence="5" id="KW-0862">Zinc</keyword>
<dbReference type="PROSITE" id="PS50016">
    <property type="entry name" value="ZF_PHD_2"/>
    <property type="match status" value="1"/>
</dbReference>
<dbReference type="CDD" id="cd15670">
    <property type="entry name" value="ePHD_BRPF"/>
    <property type="match status" value="1"/>
</dbReference>
<keyword evidence="6 8" id="KW-0103">Bromodomain</keyword>
<protein>
    <submittedName>
        <fullName evidence="16">AGAP007617-PA-like protein</fullName>
    </submittedName>
</protein>
<dbReference type="PROSITE" id="PS51805">
    <property type="entry name" value="EPHD"/>
    <property type="match status" value="1"/>
</dbReference>
<dbReference type="EMBL" id="KE525192">
    <property type="protein sequence ID" value="KFB42492.1"/>
    <property type="molecule type" value="Genomic_DNA"/>
</dbReference>
<feature type="domain" description="C2H2-type" evidence="13">
    <location>
        <begin position="21"/>
        <end position="50"/>
    </location>
</feature>
<dbReference type="Pfam" id="PF13832">
    <property type="entry name" value="zf-HC5HC2H_2"/>
    <property type="match status" value="1"/>
</dbReference>
<dbReference type="SUPFAM" id="SSF57903">
    <property type="entry name" value="FYVE/PHD zinc finger"/>
    <property type="match status" value="1"/>
</dbReference>
<dbReference type="VEuPathDB" id="VectorBase:ASIS019861"/>
<keyword evidence="7" id="KW-0539">Nucleus</keyword>
<dbReference type="GO" id="GO:0006357">
    <property type="term" value="P:regulation of transcription by RNA polymerase II"/>
    <property type="evidence" value="ECO:0007669"/>
    <property type="project" value="TreeGrafter"/>
</dbReference>
<dbReference type="Gene3D" id="2.30.30.140">
    <property type="match status" value="1"/>
</dbReference>
<evidence type="ECO:0000313" key="18">
    <source>
        <dbReference type="Proteomes" id="UP000030765"/>
    </source>
</evidence>
<dbReference type="Proteomes" id="UP000030765">
    <property type="component" value="Unassembled WGS sequence"/>
</dbReference>
<evidence type="ECO:0000256" key="1">
    <source>
        <dbReference type="ARBA" id="ARBA00004123"/>
    </source>
</evidence>
<name>A0A084VWZ8_ANOSI</name>
<dbReference type="PROSITE" id="PS50014">
    <property type="entry name" value="BROMODOMAIN_2"/>
    <property type="match status" value="1"/>
</dbReference>
<comment type="subcellular location">
    <subcellularLocation>
        <location evidence="1">Nucleus</location>
    </subcellularLocation>
</comment>
<dbReference type="OrthoDB" id="20839at2759"/>
<feature type="region of interest" description="Disordered" evidence="10">
    <location>
        <begin position="804"/>
        <end position="831"/>
    </location>
</feature>
<feature type="region of interest" description="Disordered" evidence="10">
    <location>
        <begin position="898"/>
        <end position="925"/>
    </location>
</feature>
<keyword evidence="18" id="KW-1185">Reference proteome</keyword>
<feature type="compositionally biased region" description="Low complexity" evidence="10">
    <location>
        <begin position="910"/>
        <end position="924"/>
    </location>
</feature>
<sequence>MGIDFEVNDYIKTLKKDGGPFKCPKCDKTYKSVIGLQYHLNNYDHDNPSPAIPTSVSTPIKQKGRKLKLGVTPKNQIASSPPKEGITYLESEHLVRLDCNGKTVKIPVLEELPVVSLEEYESKCKTAPDFEAYAVVPPEEPEVQLPEGKFKEIDDYTICDAPSRPNAYIRFIEKSSEELDGEVEYDVDEEDTTWLSIINERRAAQNVGPVPVDSLELLMDRLEKESFFQAAANGQNGAVVDDDAVCCICMDGECQNTNVILFCDMCNLAVHQDCYGVPYIPEGQWLCRRCLQSPSRPVDCVLCPNTGGAFKQTDTNQWAHVVCALWIPEVRFANTVFLEPIDSIEMIPHARWRLTCYICKQKGIGACIQCNKNYCYAAFHVTCAQQAGLCMRMDTVKGTDSNPVVVQKTAYCDAHTPLNALQSTPGYSPDGGPPTDAREVTREKMKKARKLLALKRTSAPVILIPTIPQNRIEEISSLVNIPKKQQFIQRLIAYWTLKRQYRNGVPLLRRLQSQGQAQGTMPGGRDRSDGSLDAQELYQQLKYWQCLRQDLERARLLCELVRKREKIKLILIKTSEQCVMAQLNPIESVLHRILDQLEGKDDKEIFREPVDTDEVPDYMDIVKHPMDLGTMRQKLKRGMYVRIEDLEQDFGLMIRNCLAYNNKDTMFYRAGVKMRDAGAIVFRTVRKELERSGLFQQQPAHSVVQVATAGVGSSSVTSGRSIGATGEDNVAMDIESELTKITGESAAAEHIGKLQTLLTKAIGIRHALTRSKRIKQIRNEIARVKRALSKEPERALLNERRLSGDHLVSSGPSSSSTLVGIPSSSGAGKSISPKKLGYSLQSESSPLSVVAANVSSGQKHHHHITPEASPLKVMNNSPSPSGVNRRTAVLFTRKAQAALKRPEAPMNQESATGGATSGPSSVTPMSTTELLQKTAKKINRGRRIGKSGKGIESFLEASSSMLDGKPLERKSLEAIPDSFRVYRGQQDREISDSESNLSLTGSTCSSCSGFSGSGTESEFGTSADDEQSFCDTDMSSNSEAEAEQFPEKPALEPLKLVWAKCRGYPWYPALIIDPTIPKGFVHNGVPLPAPPADVLALRSNYEEPVFLVLFFDVKRTWQWLPVGKLELLGVDKELDQSKLIESRKPTERKAVNKAYQEALHYHSQVSNADGPAGKL</sequence>
<dbReference type="STRING" id="74873.A0A084VWZ8"/>
<dbReference type="InterPro" id="IPR001965">
    <property type="entry name" value="Znf_PHD"/>
</dbReference>
<dbReference type="PRINTS" id="PR00503">
    <property type="entry name" value="BROMODOMAIN"/>
</dbReference>
<evidence type="ECO:0000256" key="7">
    <source>
        <dbReference type="ARBA" id="ARBA00023242"/>
    </source>
</evidence>
<dbReference type="Pfam" id="PF00439">
    <property type="entry name" value="Bromodomain"/>
    <property type="match status" value="1"/>
</dbReference>
<dbReference type="GO" id="GO:0008270">
    <property type="term" value="F:zinc ion binding"/>
    <property type="evidence" value="ECO:0007669"/>
    <property type="project" value="UniProtKB-KW"/>
</dbReference>
<feature type="compositionally biased region" description="Polar residues" evidence="10">
    <location>
        <begin position="1029"/>
        <end position="1039"/>
    </location>
</feature>
<gene>
    <name evidence="16" type="ORF">ZHAS_00010198</name>
</gene>
<dbReference type="Gene3D" id="3.30.40.10">
    <property type="entry name" value="Zinc/RING finger domain, C3HC4 (zinc finger)"/>
    <property type="match status" value="2"/>
</dbReference>
<dbReference type="Pfam" id="PF10513">
    <property type="entry name" value="EPL1"/>
    <property type="match status" value="1"/>
</dbReference>
<feature type="domain" description="PHD-type" evidence="12">
    <location>
        <begin position="243"/>
        <end position="293"/>
    </location>
</feature>
<dbReference type="EMBL" id="ATLV01017810">
    <property type="status" value="NOT_ANNOTATED_CDS"/>
    <property type="molecule type" value="Genomic_DNA"/>
</dbReference>
<dbReference type="PROSITE" id="PS01359">
    <property type="entry name" value="ZF_PHD_1"/>
    <property type="match status" value="1"/>
</dbReference>
<dbReference type="InterPro" id="IPR001487">
    <property type="entry name" value="Bromodomain"/>
</dbReference>
<dbReference type="EnsemblMetazoa" id="ASIC010198-RA">
    <property type="protein sequence ID" value="ASIC010198-PA"/>
    <property type="gene ID" value="ASIC010198"/>
</dbReference>
<dbReference type="SMART" id="SM00293">
    <property type="entry name" value="PWWP"/>
    <property type="match status" value="1"/>
</dbReference>
<dbReference type="CDD" id="cd15572">
    <property type="entry name" value="PHD_BRPF"/>
    <property type="match status" value="1"/>
</dbReference>
<dbReference type="InterPro" id="IPR000313">
    <property type="entry name" value="PWWP_dom"/>
</dbReference>
<dbReference type="CDD" id="cd05839">
    <property type="entry name" value="PWWP_BRPF"/>
    <property type="match status" value="1"/>
</dbReference>
<evidence type="ECO:0000256" key="10">
    <source>
        <dbReference type="SAM" id="MobiDB-lite"/>
    </source>
</evidence>
<feature type="region of interest" description="Disordered" evidence="10">
    <location>
        <begin position="985"/>
        <end position="1046"/>
    </location>
</feature>
<keyword evidence="4 9" id="KW-0863">Zinc-finger</keyword>
<dbReference type="Pfam" id="PF00855">
    <property type="entry name" value="PWWP"/>
    <property type="match status" value="1"/>
</dbReference>
<evidence type="ECO:0000259" key="13">
    <source>
        <dbReference type="PROSITE" id="PS50157"/>
    </source>
</evidence>
<dbReference type="InterPro" id="IPR013083">
    <property type="entry name" value="Znf_RING/FYVE/PHD"/>
</dbReference>
<dbReference type="InterPro" id="IPR050701">
    <property type="entry name" value="Histone_Mod_Regulator"/>
</dbReference>
<evidence type="ECO:0000256" key="3">
    <source>
        <dbReference type="ARBA" id="ARBA00022737"/>
    </source>
</evidence>
<reference evidence="17" key="2">
    <citation type="submission" date="2020-05" db="UniProtKB">
        <authorList>
            <consortium name="EnsemblMetazoa"/>
        </authorList>
    </citation>
    <scope>IDENTIFICATION</scope>
</reference>
<dbReference type="InterPro" id="IPR019542">
    <property type="entry name" value="Enhancer_polycomb-like_N"/>
</dbReference>
<dbReference type="AlphaFoldDB" id="A0A084VWZ8"/>
<evidence type="ECO:0000259" key="14">
    <source>
        <dbReference type="PROSITE" id="PS50812"/>
    </source>
</evidence>
<organism evidence="17 18">
    <name type="scientific">Anopheles sinensis</name>
    <name type="common">Mosquito</name>
    <dbReference type="NCBI Taxonomy" id="74873"/>
    <lineage>
        <taxon>Eukaryota</taxon>
        <taxon>Metazoa</taxon>
        <taxon>Ecdysozoa</taxon>
        <taxon>Arthropoda</taxon>
        <taxon>Hexapoda</taxon>
        <taxon>Insecta</taxon>
        <taxon>Pterygota</taxon>
        <taxon>Neoptera</taxon>
        <taxon>Endopterygota</taxon>
        <taxon>Diptera</taxon>
        <taxon>Nematocera</taxon>
        <taxon>Culicoidea</taxon>
        <taxon>Culicidae</taxon>
        <taxon>Anophelinae</taxon>
        <taxon>Anopheles</taxon>
    </lineage>
</organism>
<dbReference type="SUPFAM" id="SSF63748">
    <property type="entry name" value="Tudor/PWWP/MBT"/>
    <property type="match status" value="1"/>
</dbReference>
<feature type="domain" description="PHD-type" evidence="15">
    <location>
        <begin position="297"/>
        <end position="416"/>
    </location>
</feature>
<dbReference type="SMART" id="SM00297">
    <property type="entry name" value="BROMO"/>
    <property type="match status" value="1"/>
</dbReference>
<feature type="domain" description="PWWP" evidence="14">
    <location>
        <begin position="1053"/>
        <end position="1131"/>
    </location>
</feature>
<dbReference type="PANTHER" id="PTHR13793">
    <property type="entry name" value="PHD FINGER PROTEINS"/>
    <property type="match status" value="1"/>
</dbReference>
<reference evidence="16 18" key="1">
    <citation type="journal article" date="2014" name="BMC Genomics">
        <title>Genome sequence of Anopheles sinensis provides insight into genetics basis of mosquito competence for malaria parasites.</title>
        <authorList>
            <person name="Zhou D."/>
            <person name="Zhang D."/>
            <person name="Ding G."/>
            <person name="Shi L."/>
            <person name="Hou Q."/>
            <person name="Ye Y."/>
            <person name="Xu Y."/>
            <person name="Zhou H."/>
            <person name="Xiong C."/>
            <person name="Li S."/>
            <person name="Yu J."/>
            <person name="Hong S."/>
            <person name="Yu X."/>
            <person name="Zou P."/>
            <person name="Chen C."/>
            <person name="Chang X."/>
            <person name="Wang W."/>
            <person name="Lv Y."/>
            <person name="Sun Y."/>
            <person name="Ma L."/>
            <person name="Shen B."/>
            <person name="Zhu C."/>
        </authorList>
    </citation>
    <scope>NUCLEOTIDE SEQUENCE [LARGE SCALE GENOMIC DNA]</scope>
</reference>
<evidence type="ECO:0000313" key="16">
    <source>
        <dbReference type="EMBL" id="KFB42492.1"/>
    </source>
</evidence>
<keyword evidence="2" id="KW-0479">Metal-binding</keyword>
<evidence type="ECO:0000256" key="5">
    <source>
        <dbReference type="ARBA" id="ARBA00022833"/>
    </source>
</evidence>
<feature type="domain" description="Bromo" evidence="11">
    <location>
        <begin position="598"/>
        <end position="668"/>
    </location>
</feature>
<evidence type="ECO:0000313" key="17">
    <source>
        <dbReference type="EnsemblMetazoa" id="ASIC010198-PA"/>
    </source>
</evidence>
<dbReference type="Pfam" id="PF13831">
    <property type="entry name" value="PHD_2"/>
    <property type="match status" value="1"/>
</dbReference>
<evidence type="ECO:0000256" key="9">
    <source>
        <dbReference type="PROSITE-ProRule" id="PRU00042"/>
    </source>
</evidence>
<evidence type="ECO:0000256" key="8">
    <source>
        <dbReference type="PROSITE-ProRule" id="PRU00035"/>
    </source>
</evidence>
<dbReference type="SUPFAM" id="SSF57667">
    <property type="entry name" value="beta-beta-alpha zinc fingers"/>
    <property type="match status" value="1"/>
</dbReference>
<evidence type="ECO:0000259" key="11">
    <source>
        <dbReference type="PROSITE" id="PS50014"/>
    </source>
</evidence>
<dbReference type="InterPro" id="IPR011011">
    <property type="entry name" value="Znf_FYVE_PHD"/>
</dbReference>
<evidence type="ECO:0000259" key="15">
    <source>
        <dbReference type="PROSITE" id="PS51805"/>
    </source>
</evidence>
<evidence type="ECO:0000256" key="2">
    <source>
        <dbReference type="ARBA" id="ARBA00022723"/>
    </source>
</evidence>
<dbReference type="Gene3D" id="1.20.920.10">
    <property type="entry name" value="Bromodomain-like"/>
    <property type="match status" value="1"/>
</dbReference>
<feature type="compositionally biased region" description="Polar residues" evidence="10">
    <location>
        <begin position="874"/>
        <end position="884"/>
    </location>
</feature>
<dbReference type="FunFam" id="3.30.40.10:FF:000007">
    <property type="entry name" value="Bromodomain containing 1, isoform CRA_b"/>
    <property type="match status" value="1"/>
</dbReference>